<organism evidence="1 2">
    <name type="scientific">Lasiosphaeria miniovina</name>
    <dbReference type="NCBI Taxonomy" id="1954250"/>
    <lineage>
        <taxon>Eukaryota</taxon>
        <taxon>Fungi</taxon>
        <taxon>Dikarya</taxon>
        <taxon>Ascomycota</taxon>
        <taxon>Pezizomycotina</taxon>
        <taxon>Sordariomycetes</taxon>
        <taxon>Sordariomycetidae</taxon>
        <taxon>Sordariales</taxon>
        <taxon>Lasiosphaeriaceae</taxon>
        <taxon>Lasiosphaeria</taxon>
    </lineage>
</organism>
<evidence type="ECO:0000313" key="2">
    <source>
        <dbReference type="Proteomes" id="UP001172101"/>
    </source>
</evidence>
<keyword evidence="2" id="KW-1185">Reference proteome</keyword>
<reference evidence="1" key="1">
    <citation type="submission" date="2023-06" db="EMBL/GenBank/DDBJ databases">
        <title>Genome-scale phylogeny and comparative genomics of the fungal order Sordariales.</title>
        <authorList>
            <consortium name="Lawrence Berkeley National Laboratory"/>
            <person name="Hensen N."/>
            <person name="Bonometti L."/>
            <person name="Westerberg I."/>
            <person name="Brannstrom I.O."/>
            <person name="Guillou S."/>
            <person name="Cros-Aarteil S."/>
            <person name="Calhoun S."/>
            <person name="Haridas S."/>
            <person name="Kuo A."/>
            <person name="Mondo S."/>
            <person name="Pangilinan J."/>
            <person name="Riley R."/>
            <person name="LaButti K."/>
            <person name="Andreopoulos B."/>
            <person name="Lipzen A."/>
            <person name="Chen C."/>
            <person name="Yanf M."/>
            <person name="Daum C."/>
            <person name="Ng V."/>
            <person name="Clum A."/>
            <person name="Steindorff A."/>
            <person name="Ohm R."/>
            <person name="Martin F."/>
            <person name="Silar P."/>
            <person name="Natvig D."/>
            <person name="Lalanne C."/>
            <person name="Gautier V."/>
            <person name="Ament-velasquez S.L."/>
            <person name="Kruys A."/>
            <person name="Hutchinson M.I."/>
            <person name="Powell A.J."/>
            <person name="Barry K."/>
            <person name="Miller A.N."/>
            <person name="Grigoriev I.V."/>
            <person name="Debuchy R."/>
            <person name="Gladieux P."/>
            <person name="Thoren M.H."/>
            <person name="Johannesson H."/>
        </authorList>
    </citation>
    <scope>NUCLEOTIDE SEQUENCE</scope>
    <source>
        <strain evidence="1">SMH2392-1A</strain>
    </source>
</reference>
<protein>
    <submittedName>
        <fullName evidence="1">Uncharacterized protein</fullName>
    </submittedName>
</protein>
<dbReference type="GeneID" id="85323327"/>
<proteinExistence type="predicted"/>
<evidence type="ECO:0000313" key="1">
    <source>
        <dbReference type="EMBL" id="KAK0712679.1"/>
    </source>
</evidence>
<dbReference type="EMBL" id="JAUIRO010000005">
    <property type="protein sequence ID" value="KAK0712679.1"/>
    <property type="molecule type" value="Genomic_DNA"/>
</dbReference>
<accession>A0AA40AB83</accession>
<gene>
    <name evidence="1" type="ORF">B0T26DRAFT_677109</name>
</gene>
<comment type="caution">
    <text evidence="1">The sequence shown here is derived from an EMBL/GenBank/DDBJ whole genome shotgun (WGS) entry which is preliminary data.</text>
</comment>
<dbReference type="Proteomes" id="UP001172101">
    <property type="component" value="Unassembled WGS sequence"/>
</dbReference>
<dbReference type="RefSeq" id="XP_060294002.1">
    <property type="nucleotide sequence ID" value="XM_060440057.1"/>
</dbReference>
<sequence length="165" mass="18057">MAMAHNGTPLSQSSNPLGPVWSSFDSMDDDAKSLADDLIDLLGRVNKTHQIVDADTKAEAVTRFDEAERARVQSHNLGWVVYWARGRLLRWTAHSRPPKLGYGAGGGSSMVVGGDGIVLEQALREDHGVLWTLRGCRDVLDDLRKLAEEVDAVVASRDCCGEMRI</sequence>
<name>A0AA40AB83_9PEZI</name>
<dbReference type="AlphaFoldDB" id="A0AA40AB83"/>